<feature type="coiled-coil region" evidence="10">
    <location>
        <begin position="811"/>
        <end position="842"/>
    </location>
</feature>
<keyword evidence="3 9" id="KW-0597">Phosphoprotein</keyword>
<proteinExistence type="predicted"/>
<dbReference type="SMART" id="SM00448">
    <property type="entry name" value="REC"/>
    <property type="match status" value="1"/>
</dbReference>
<dbReference type="CDD" id="cd18774">
    <property type="entry name" value="PDC2_HK_sensor"/>
    <property type="match status" value="1"/>
</dbReference>
<dbReference type="InterPro" id="IPR000014">
    <property type="entry name" value="PAS"/>
</dbReference>
<dbReference type="InterPro" id="IPR003018">
    <property type="entry name" value="GAF"/>
</dbReference>
<dbReference type="Gene3D" id="3.40.50.2300">
    <property type="match status" value="1"/>
</dbReference>
<keyword evidence="12" id="KW-1133">Transmembrane helix</keyword>
<keyword evidence="8" id="KW-0902">Two-component regulatory system</keyword>
<evidence type="ECO:0000256" key="12">
    <source>
        <dbReference type="SAM" id="Phobius"/>
    </source>
</evidence>
<evidence type="ECO:0000256" key="6">
    <source>
        <dbReference type="ARBA" id="ARBA00022777"/>
    </source>
</evidence>
<dbReference type="Gene3D" id="3.30.565.10">
    <property type="entry name" value="Histidine kinase-like ATPase, C-terminal domain"/>
    <property type="match status" value="1"/>
</dbReference>
<keyword evidence="5" id="KW-0547">Nucleotide-binding</keyword>
<dbReference type="Gene3D" id="3.30.450.20">
    <property type="entry name" value="PAS domain"/>
    <property type="match status" value="3"/>
</dbReference>
<dbReference type="SMART" id="SM00086">
    <property type="entry name" value="PAC"/>
    <property type="match status" value="2"/>
</dbReference>
<dbReference type="InterPro" id="IPR035965">
    <property type="entry name" value="PAS-like_dom_sf"/>
</dbReference>
<keyword evidence="12" id="KW-0812">Transmembrane</keyword>
<feature type="domain" description="PAS" evidence="15">
    <location>
        <begin position="398"/>
        <end position="470"/>
    </location>
</feature>
<dbReference type="InterPro" id="IPR036097">
    <property type="entry name" value="HisK_dim/P_sf"/>
</dbReference>
<feature type="domain" description="PAC" evidence="16">
    <location>
        <begin position="768"/>
        <end position="820"/>
    </location>
</feature>
<evidence type="ECO:0000313" key="18">
    <source>
        <dbReference type="Proteomes" id="UP000580654"/>
    </source>
</evidence>
<dbReference type="InterPro" id="IPR036890">
    <property type="entry name" value="HATPase_C_sf"/>
</dbReference>
<dbReference type="Pfam" id="PF08447">
    <property type="entry name" value="PAS_3"/>
    <property type="match status" value="1"/>
</dbReference>
<dbReference type="EMBL" id="JACIJD010000007">
    <property type="protein sequence ID" value="MBB5693869.1"/>
    <property type="molecule type" value="Genomic_DNA"/>
</dbReference>
<dbReference type="InterPro" id="IPR001610">
    <property type="entry name" value="PAC"/>
</dbReference>
<dbReference type="SUPFAM" id="SSF52172">
    <property type="entry name" value="CheY-like"/>
    <property type="match status" value="1"/>
</dbReference>
<evidence type="ECO:0000313" key="17">
    <source>
        <dbReference type="EMBL" id="MBB5693869.1"/>
    </source>
</evidence>
<dbReference type="RefSeq" id="WP_184516828.1">
    <property type="nucleotide sequence ID" value="NZ_JACIJD010000007.1"/>
</dbReference>
<evidence type="ECO:0000256" key="3">
    <source>
        <dbReference type="ARBA" id="ARBA00022553"/>
    </source>
</evidence>
<evidence type="ECO:0000256" key="11">
    <source>
        <dbReference type="SAM" id="MobiDB-lite"/>
    </source>
</evidence>
<dbReference type="SUPFAM" id="SSF55874">
    <property type="entry name" value="ATPase domain of HSP90 chaperone/DNA topoisomerase II/histidine kinase"/>
    <property type="match status" value="1"/>
</dbReference>
<dbReference type="PROSITE" id="PS50110">
    <property type="entry name" value="RESPONSE_REGULATORY"/>
    <property type="match status" value="1"/>
</dbReference>
<dbReference type="PANTHER" id="PTHR43065:SF46">
    <property type="entry name" value="C4-DICARBOXYLATE TRANSPORT SENSOR PROTEIN DCTB"/>
    <property type="match status" value="1"/>
</dbReference>
<feature type="transmembrane region" description="Helical" evidence="12">
    <location>
        <begin position="47"/>
        <end position="71"/>
    </location>
</feature>
<evidence type="ECO:0000256" key="10">
    <source>
        <dbReference type="SAM" id="Coils"/>
    </source>
</evidence>
<dbReference type="PANTHER" id="PTHR43065">
    <property type="entry name" value="SENSOR HISTIDINE KINASE"/>
    <property type="match status" value="1"/>
</dbReference>
<dbReference type="InterPro" id="IPR003661">
    <property type="entry name" value="HisK_dim/P_dom"/>
</dbReference>
<keyword evidence="18" id="KW-1185">Reference proteome</keyword>
<dbReference type="NCBIfam" id="TIGR00229">
    <property type="entry name" value="sensory_box"/>
    <property type="match status" value="2"/>
</dbReference>
<dbReference type="InterPro" id="IPR004358">
    <property type="entry name" value="Sig_transdc_His_kin-like_C"/>
</dbReference>
<dbReference type="Pfam" id="PF01590">
    <property type="entry name" value="GAF"/>
    <property type="match status" value="1"/>
</dbReference>
<dbReference type="InterPro" id="IPR003594">
    <property type="entry name" value="HATPase_dom"/>
</dbReference>
<dbReference type="PRINTS" id="PR00344">
    <property type="entry name" value="BCTRLSENSOR"/>
</dbReference>
<dbReference type="Proteomes" id="UP000580654">
    <property type="component" value="Unassembled WGS sequence"/>
</dbReference>
<feature type="region of interest" description="Disordered" evidence="11">
    <location>
        <begin position="1"/>
        <end position="37"/>
    </location>
</feature>
<dbReference type="AlphaFoldDB" id="A0A840Y513"/>
<dbReference type="InterPro" id="IPR000700">
    <property type="entry name" value="PAS-assoc_C"/>
</dbReference>
<evidence type="ECO:0000259" key="16">
    <source>
        <dbReference type="PROSITE" id="PS50113"/>
    </source>
</evidence>
<feature type="domain" description="PAS" evidence="15">
    <location>
        <begin position="695"/>
        <end position="765"/>
    </location>
</feature>
<evidence type="ECO:0000256" key="9">
    <source>
        <dbReference type="PROSITE-ProRule" id="PRU00169"/>
    </source>
</evidence>
<evidence type="ECO:0000256" key="7">
    <source>
        <dbReference type="ARBA" id="ARBA00022840"/>
    </source>
</evidence>
<evidence type="ECO:0000256" key="2">
    <source>
        <dbReference type="ARBA" id="ARBA00012438"/>
    </source>
</evidence>
<dbReference type="SMART" id="SM00091">
    <property type="entry name" value="PAS"/>
    <property type="match status" value="2"/>
</dbReference>
<dbReference type="PROSITE" id="PS50113">
    <property type="entry name" value="PAC"/>
    <property type="match status" value="1"/>
</dbReference>
<keyword evidence="6" id="KW-0418">Kinase</keyword>
<sequence>MSDRASLTRSPDARPLPGAPGGAPGPRGSSPAPRGGRHVPRLTLSGLLLLLVLAVLLPALVFGAVASWRAVQGQQAAAEARLRDTARALALAVDRELGRQAAALAAFAAHPAFGPDPSSPDLAALDRHARSMAQRLGQPMFVAREDGQLILSTRLPLGARLPRTTAQDLIDRVFTTGQPAVSNLMVGAISGAKLLTVGVPVPDPRGGVALTAGAAVQTEQLRDLLAAQGLPEGSFASVADSGQVIVARSDATHEKVVGRHIPAEAVPKYLGREEGIYRATPLEGTESVIAFRAVPNAPGWTVFVAEPAARFDAAWRGPLLALLAGGSLAILIGAGLAALAARAILVPLRRLEAHAQALAEDGNLARASSAAAIPTARIAELEMLRRGFAEAEAALAARETELQALFRASPVGIVRSDTGGRVHGANDAFLAIIGMDRETLAAGEVRWDELTPPEGLVADERAIAEAVTAPDGRCRPYEKEYVRRDGTRVPVLLSFAMLDRATGMVACFVVDLTELRRGEEAQRRAAERRALLLEVTRLALEGRLDEAALATSVFRKVAPQLDAGLAFNYAVDAAKGTMRFVAGLGVPEERLEGVRSLEMGQAFCGHVASTGLPLLADSARIEREEGAAFLRSVGARAYTCHPILGRDGEMLGTFSLASTRRDHFEEEDVVFLQAVCDVIALAWQRRQAEATLRESETRFRALVEASAEAVWTCDAEGATHEPSPSWCAFTGQSQAEWLGWGWLDAVHPEDREAMTAHWRRCLADRRPYVTEYRLRHRSGGYRWTQARATPLLAEDGSVTGWIGMNADITGRREAQAVLERSHEELERLVEARTRDLEDTQGRLAHAERMQALGQLAGGIAHDFNNVLQAVQGGASLIQRRAEEPEGVRRHARLILDAAARGAAITRRLLSFSRRGDLRTEPVNPIDLLAGMREVLTHTLGTGIGIRVEAPPGLPLLTADKAQLETVLVNLATNARDAMEGSGTLTLSAALDIRGEDGPVPLNPGPYIRLAVTDDGAGMPPEVLARVTEPFFTTKGTGKGTGLGLAMARGFAEQSGGGLHIESTPGRGTCVTLWLPLAPGPASHTAQDEEELPGMPARKVRVLLVDDDPIVREVTAEELRAEGFTVISLAEGEAAIRLLDDGERVGIIVSDLSMPGMDGLSVIREAQRRRPELPAILLTGYVTKAAELAMEGAGGGSFTLLRKPTSGPQIAACIGALLDKAVAAGD</sequence>
<keyword evidence="4" id="KW-0808">Transferase</keyword>
<dbReference type="InterPro" id="IPR011006">
    <property type="entry name" value="CheY-like_superfamily"/>
</dbReference>
<evidence type="ECO:0000256" key="8">
    <source>
        <dbReference type="ARBA" id="ARBA00023012"/>
    </source>
</evidence>
<dbReference type="SUPFAM" id="SSF55781">
    <property type="entry name" value="GAF domain-like"/>
    <property type="match status" value="1"/>
</dbReference>
<name>A0A840Y513_9PROT</name>
<evidence type="ECO:0000256" key="5">
    <source>
        <dbReference type="ARBA" id="ARBA00022741"/>
    </source>
</evidence>
<comment type="catalytic activity">
    <reaction evidence="1">
        <text>ATP + protein L-histidine = ADP + protein N-phospho-L-histidine.</text>
        <dbReference type="EC" id="2.7.13.3"/>
    </reaction>
</comment>
<dbReference type="SUPFAM" id="SSF55785">
    <property type="entry name" value="PYP-like sensor domain (PAS domain)"/>
    <property type="match status" value="2"/>
</dbReference>
<dbReference type="InterPro" id="IPR005467">
    <property type="entry name" value="His_kinase_dom"/>
</dbReference>
<feature type="transmembrane region" description="Helical" evidence="12">
    <location>
        <begin position="319"/>
        <end position="341"/>
    </location>
</feature>
<keyword evidence="12" id="KW-0472">Membrane</keyword>
<feature type="domain" description="Histidine kinase" evidence="13">
    <location>
        <begin position="858"/>
        <end position="1078"/>
    </location>
</feature>
<dbReference type="EC" id="2.7.13.3" evidence="2"/>
<feature type="domain" description="Response regulatory" evidence="14">
    <location>
        <begin position="1100"/>
        <end position="1217"/>
    </location>
</feature>
<feature type="modified residue" description="4-aspartylphosphate" evidence="9">
    <location>
        <position position="1150"/>
    </location>
</feature>
<dbReference type="Pfam" id="PF13426">
    <property type="entry name" value="PAS_9"/>
    <property type="match status" value="1"/>
</dbReference>
<dbReference type="GO" id="GO:0000155">
    <property type="term" value="F:phosphorelay sensor kinase activity"/>
    <property type="evidence" value="ECO:0007669"/>
    <property type="project" value="InterPro"/>
</dbReference>
<accession>A0A840Y513</accession>
<dbReference type="SMART" id="SM00065">
    <property type="entry name" value="GAF"/>
    <property type="match status" value="1"/>
</dbReference>
<evidence type="ECO:0000259" key="13">
    <source>
        <dbReference type="PROSITE" id="PS50109"/>
    </source>
</evidence>
<reference evidence="17 18" key="1">
    <citation type="submission" date="2020-08" db="EMBL/GenBank/DDBJ databases">
        <title>Genomic Encyclopedia of Type Strains, Phase IV (KMG-IV): sequencing the most valuable type-strain genomes for metagenomic binning, comparative biology and taxonomic classification.</title>
        <authorList>
            <person name="Goeker M."/>
        </authorList>
    </citation>
    <scope>NUCLEOTIDE SEQUENCE [LARGE SCALE GENOMIC DNA]</scope>
    <source>
        <strain evidence="17 18">DSM 25622</strain>
    </source>
</reference>
<dbReference type="InterPro" id="IPR013655">
    <property type="entry name" value="PAS_fold_3"/>
</dbReference>
<organism evidence="17 18">
    <name type="scientific">Muricoccus pecuniae</name>
    <dbReference type="NCBI Taxonomy" id="693023"/>
    <lineage>
        <taxon>Bacteria</taxon>
        <taxon>Pseudomonadati</taxon>
        <taxon>Pseudomonadota</taxon>
        <taxon>Alphaproteobacteria</taxon>
        <taxon>Acetobacterales</taxon>
        <taxon>Roseomonadaceae</taxon>
        <taxon>Muricoccus</taxon>
    </lineage>
</organism>
<dbReference type="InterPro" id="IPR029016">
    <property type="entry name" value="GAF-like_dom_sf"/>
</dbReference>
<comment type="caution">
    <text evidence="17">The sequence shown here is derived from an EMBL/GenBank/DDBJ whole genome shotgun (WGS) entry which is preliminary data.</text>
</comment>
<evidence type="ECO:0000259" key="14">
    <source>
        <dbReference type="PROSITE" id="PS50110"/>
    </source>
</evidence>
<dbReference type="SMART" id="SM00388">
    <property type="entry name" value="HisKA"/>
    <property type="match status" value="1"/>
</dbReference>
<gene>
    <name evidence="17" type="ORF">FHS87_001906</name>
</gene>
<dbReference type="InterPro" id="IPR001789">
    <property type="entry name" value="Sig_transdc_resp-reg_receiver"/>
</dbReference>
<dbReference type="SUPFAM" id="SSF47384">
    <property type="entry name" value="Homodimeric domain of signal transducing histidine kinase"/>
    <property type="match status" value="1"/>
</dbReference>
<dbReference type="SMART" id="SM00387">
    <property type="entry name" value="HATPase_c"/>
    <property type="match status" value="1"/>
</dbReference>
<dbReference type="CDD" id="cd00130">
    <property type="entry name" value="PAS"/>
    <property type="match status" value="2"/>
</dbReference>
<evidence type="ECO:0000259" key="15">
    <source>
        <dbReference type="PROSITE" id="PS50112"/>
    </source>
</evidence>
<dbReference type="Pfam" id="PF02518">
    <property type="entry name" value="HATPase_c"/>
    <property type="match status" value="1"/>
</dbReference>
<dbReference type="PROSITE" id="PS50112">
    <property type="entry name" value="PAS"/>
    <property type="match status" value="2"/>
</dbReference>
<dbReference type="Pfam" id="PF00072">
    <property type="entry name" value="Response_reg"/>
    <property type="match status" value="1"/>
</dbReference>
<protein>
    <recommendedName>
        <fullName evidence="2">histidine kinase</fullName>
        <ecNumber evidence="2">2.7.13.3</ecNumber>
    </recommendedName>
</protein>
<keyword evidence="7" id="KW-0067">ATP-binding</keyword>
<dbReference type="PROSITE" id="PS50109">
    <property type="entry name" value="HIS_KIN"/>
    <property type="match status" value="1"/>
</dbReference>
<dbReference type="Gene3D" id="1.10.287.130">
    <property type="match status" value="1"/>
</dbReference>
<dbReference type="Pfam" id="PF00512">
    <property type="entry name" value="HisKA"/>
    <property type="match status" value="1"/>
</dbReference>
<dbReference type="FunFam" id="3.30.450.20:FF:000099">
    <property type="entry name" value="Sensory box sensor histidine kinase"/>
    <property type="match status" value="1"/>
</dbReference>
<dbReference type="GO" id="GO:0005524">
    <property type="term" value="F:ATP binding"/>
    <property type="evidence" value="ECO:0007669"/>
    <property type="project" value="UniProtKB-KW"/>
</dbReference>
<evidence type="ECO:0000256" key="1">
    <source>
        <dbReference type="ARBA" id="ARBA00000085"/>
    </source>
</evidence>
<keyword evidence="10" id="KW-0175">Coiled coil</keyword>
<evidence type="ECO:0000256" key="4">
    <source>
        <dbReference type="ARBA" id="ARBA00022679"/>
    </source>
</evidence>
<dbReference type="Gene3D" id="3.30.450.40">
    <property type="match status" value="1"/>
</dbReference>